<dbReference type="InterPro" id="IPR006674">
    <property type="entry name" value="HD_domain"/>
</dbReference>
<proteinExistence type="inferred from homology"/>
<reference evidence="4" key="1">
    <citation type="submission" date="2025-08" db="UniProtKB">
        <authorList>
            <consortium name="RefSeq"/>
        </authorList>
    </citation>
    <scope>IDENTIFICATION</scope>
    <source>
        <strain evidence="4">15112-1751.03</strain>
        <tissue evidence="4">Whole Adult</tissue>
    </source>
</reference>
<evidence type="ECO:0000313" key="4">
    <source>
        <dbReference type="RefSeq" id="XP_034105921.1"/>
    </source>
</evidence>
<evidence type="ECO:0000313" key="3">
    <source>
        <dbReference type="Proteomes" id="UP000515160"/>
    </source>
</evidence>
<dbReference type="PANTHER" id="PTHR11373:SF4">
    <property type="entry name" value="DEOXYNUCLEOSIDE TRIPHOSPHATE TRIPHOSPHOHYDROLASE SAMHD1"/>
    <property type="match status" value="1"/>
</dbReference>
<organism evidence="3 4">
    <name type="scientific">Drosophila albomicans</name>
    <name type="common">Fruit fly</name>
    <dbReference type="NCBI Taxonomy" id="7291"/>
    <lineage>
        <taxon>Eukaryota</taxon>
        <taxon>Metazoa</taxon>
        <taxon>Ecdysozoa</taxon>
        <taxon>Arthropoda</taxon>
        <taxon>Hexapoda</taxon>
        <taxon>Insecta</taxon>
        <taxon>Pterygota</taxon>
        <taxon>Neoptera</taxon>
        <taxon>Endopterygota</taxon>
        <taxon>Diptera</taxon>
        <taxon>Brachycera</taxon>
        <taxon>Muscomorpha</taxon>
        <taxon>Ephydroidea</taxon>
        <taxon>Drosophilidae</taxon>
        <taxon>Drosophila</taxon>
    </lineage>
</organism>
<dbReference type="PANTHER" id="PTHR11373">
    <property type="entry name" value="DEOXYNUCLEOSIDE TRIPHOSPHATE TRIPHOSPHOHYDROLASE"/>
    <property type="match status" value="1"/>
</dbReference>
<dbReference type="Gene3D" id="1.10.3210.10">
    <property type="entry name" value="Hypothetical protein af1432"/>
    <property type="match status" value="1"/>
</dbReference>
<name>A0A6P8WQ94_DROAB</name>
<sequence>MLSSLICARNGVGQDSELSTLTIQQQHQQLKLREKQRISNVAATHNMLIEDEVHGVIELPSFIEELVNHKLFQRLKSIKQLGLLSLAERPNGDHTRYEHCIGTYKSAQVQLNALRRNSNYELDLPVWCRHAVEIAALLHDIGHGPFSHNWESVCGGSFDHEHNGLMCVDIMFKEVKSKELLALRNDNNGRGLQLIKALIVGESERLSFPMMGHGYIFDIVHNSRCGLDVDKWDYLRRDNLRLQILTEEQMQFDEIFQNARISSDGQRIEYRYEDYHLIYKLFEARWGLHVAAYRLPKSLAFDVLLKKIVHRNQKKLLEIRGGSSGWDSFHDNEVLQQIASDPQAIYLSAPERWHKTQSCDHDDDDDCICVKSEKPGPGVDMKPDEFYALYGDKTKKRSIIRQMTSTPIRACYKLQ</sequence>
<dbReference type="CDD" id="cd00077">
    <property type="entry name" value="HDc"/>
    <property type="match status" value="1"/>
</dbReference>
<evidence type="ECO:0000259" key="2">
    <source>
        <dbReference type="PROSITE" id="PS51831"/>
    </source>
</evidence>
<dbReference type="AlphaFoldDB" id="A0A6P8WQ94"/>
<dbReference type="OrthoDB" id="9991235at2759"/>
<evidence type="ECO:0000256" key="1">
    <source>
        <dbReference type="ARBA" id="ARBA00005776"/>
    </source>
</evidence>
<feature type="domain" description="HD" evidence="2">
    <location>
        <begin position="96"/>
        <end position="209"/>
    </location>
</feature>
<dbReference type="SUPFAM" id="SSF109604">
    <property type="entry name" value="HD-domain/PDEase-like"/>
    <property type="match status" value="1"/>
</dbReference>
<dbReference type="GO" id="GO:0008832">
    <property type="term" value="F:dGTPase activity"/>
    <property type="evidence" value="ECO:0007669"/>
    <property type="project" value="TreeGrafter"/>
</dbReference>
<accession>A0A6P8WQ94</accession>
<gene>
    <name evidence="4" type="primary">LOC117569033</name>
</gene>
<dbReference type="RefSeq" id="XP_034105921.1">
    <property type="nucleotide sequence ID" value="XM_034250030.2"/>
</dbReference>
<dbReference type="GO" id="GO:0006203">
    <property type="term" value="P:dGTP catabolic process"/>
    <property type="evidence" value="ECO:0007669"/>
    <property type="project" value="TreeGrafter"/>
</dbReference>
<protein>
    <submittedName>
        <fullName evidence="4">Deoxynucleoside triphosphate triphosphohydrolase SAMHD1 homolog isoform X1</fullName>
    </submittedName>
</protein>
<dbReference type="GeneID" id="117569033"/>
<dbReference type="Proteomes" id="UP000515160">
    <property type="component" value="Chromosome 3"/>
</dbReference>
<dbReference type="InterPro" id="IPR003607">
    <property type="entry name" value="HD/PDEase_dom"/>
</dbReference>
<dbReference type="Pfam" id="PF01966">
    <property type="entry name" value="HD"/>
    <property type="match status" value="1"/>
</dbReference>
<comment type="similarity">
    <text evidence="1">Belongs to the SAMHD1 family.</text>
</comment>
<dbReference type="PROSITE" id="PS51831">
    <property type="entry name" value="HD"/>
    <property type="match status" value="1"/>
</dbReference>
<dbReference type="GO" id="GO:0005634">
    <property type="term" value="C:nucleus"/>
    <property type="evidence" value="ECO:0007669"/>
    <property type="project" value="TreeGrafter"/>
</dbReference>
<dbReference type="SMART" id="SM00471">
    <property type="entry name" value="HDc"/>
    <property type="match status" value="1"/>
</dbReference>
<keyword evidence="3" id="KW-1185">Reference proteome</keyword>
<dbReference type="CTD" id="43927"/>
<dbReference type="InterPro" id="IPR050135">
    <property type="entry name" value="dGTPase-like"/>
</dbReference>